<dbReference type="Pfam" id="PF07729">
    <property type="entry name" value="FCD"/>
    <property type="match status" value="1"/>
</dbReference>
<organism evidence="5 6">
    <name type="scientific">Lawsonia intracellularis (strain PHE/MN1-00)</name>
    <dbReference type="NCBI Taxonomy" id="363253"/>
    <lineage>
        <taxon>Bacteria</taxon>
        <taxon>Pseudomonadati</taxon>
        <taxon>Thermodesulfobacteriota</taxon>
        <taxon>Desulfovibrionia</taxon>
        <taxon>Desulfovibrionales</taxon>
        <taxon>Desulfovibrionaceae</taxon>
        <taxon>Lawsonia</taxon>
    </lineage>
</organism>
<feature type="domain" description="HTH gntR-type" evidence="4">
    <location>
        <begin position="23"/>
        <end position="90"/>
    </location>
</feature>
<accession>Q1MQR7</accession>
<sequence>MTVLAERNDNIEASAFIKSQQKDPLRERVYQYLTRVMSTGGVQHGQAINQDLICKELQVSRAPLRDALIRLESEGVVTIVARKGVYLTPVNEAFLRNAYQVINTLEIECLNEVFDFLTMDHVKELEESNSKQKLFLQQNQATAYHEENMRFHDIFLDLTENALLRRLHTSVANRLHLFCQSACFDDWENQRLSEHERFIAAIKNKNRDDAINILKNEHWSFAQHKDFLERYYV</sequence>
<evidence type="ECO:0000313" key="6">
    <source>
        <dbReference type="Proteomes" id="UP000002430"/>
    </source>
</evidence>
<dbReference type="SUPFAM" id="SSF46785">
    <property type="entry name" value="Winged helix' DNA-binding domain"/>
    <property type="match status" value="1"/>
</dbReference>
<dbReference type="SMART" id="SM00345">
    <property type="entry name" value="HTH_GNTR"/>
    <property type="match status" value="1"/>
</dbReference>
<protein>
    <submittedName>
        <fullName evidence="5">Transcriptional regulator</fullName>
    </submittedName>
</protein>
<evidence type="ECO:0000256" key="2">
    <source>
        <dbReference type="ARBA" id="ARBA00023125"/>
    </source>
</evidence>
<keyword evidence="6" id="KW-1185">Reference proteome</keyword>
<dbReference type="KEGG" id="lip:LI0606"/>
<keyword evidence="2" id="KW-0238">DNA-binding</keyword>
<dbReference type="Gene3D" id="1.20.120.530">
    <property type="entry name" value="GntR ligand-binding domain-like"/>
    <property type="match status" value="1"/>
</dbReference>
<proteinExistence type="predicted"/>
<dbReference type="GO" id="GO:0003700">
    <property type="term" value="F:DNA-binding transcription factor activity"/>
    <property type="evidence" value="ECO:0007669"/>
    <property type="project" value="InterPro"/>
</dbReference>
<reference evidence="5 6" key="1">
    <citation type="submission" date="2005-11" db="EMBL/GenBank/DDBJ databases">
        <title>The complete genome sequence of Lawsonia intracellularis: the causative agent of proliferative enteropathy.</title>
        <authorList>
            <person name="Kaur K."/>
            <person name="Zhang Q."/>
            <person name="Beckler D."/>
            <person name="Munir S."/>
            <person name="Li L."/>
            <person name="Kinsley K."/>
            <person name="Herron L."/>
            <person name="Peterson A."/>
            <person name="May B."/>
            <person name="Singh S."/>
            <person name="Gebhart C."/>
            <person name="Kapur V."/>
        </authorList>
    </citation>
    <scope>NUCLEOTIDE SEQUENCE [LARGE SCALE GENOMIC DNA]</scope>
    <source>
        <strain evidence="5 6">PHE/MN1-00</strain>
    </source>
</reference>
<dbReference type="PROSITE" id="PS50949">
    <property type="entry name" value="HTH_GNTR"/>
    <property type="match status" value="1"/>
</dbReference>
<dbReference type="PANTHER" id="PTHR43537:SF24">
    <property type="entry name" value="GLUCONATE OPERON TRANSCRIPTIONAL REPRESSOR"/>
    <property type="match status" value="1"/>
</dbReference>
<dbReference type="Pfam" id="PF00392">
    <property type="entry name" value="GntR"/>
    <property type="match status" value="1"/>
</dbReference>
<dbReference type="STRING" id="363253.LI0606"/>
<dbReference type="OrthoDB" id="5504063at2"/>
<dbReference type="InterPro" id="IPR008920">
    <property type="entry name" value="TF_FadR/GntR_C"/>
</dbReference>
<dbReference type="RefSeq" id="WP_011526689.1">
    <property type="nucleotide sequence ID" value="NC_008011.1"/>
</dbReference>
<dbReference type="Proteomes" id="UP000002430">
    <property type="component" value="Chromosome"/>
</dbReference>
<dbReference type="eggNOG" id="COG1802">
    <property type="taxonomic scope" value="Bacteria"/>
</dbReference>
<name>Q1MQR7_LAWIP</name>
<evidence type="ECO:0000256" key="1">
    <source>
        <dbReference type="ARBA" id="ARBA00023015"/>
    </source>
</evidence>
<dbReference type="InterPro" id="IPR000524">
    <property type="entry name" value="Tscrpt_reg_HTH_GntR"/>
</dbReference>
<gene>
    <name evidence="5" type="ordered locus">LI0606</name>
</gene>
<dbReference type="HOGENOM" id="CLU_017584_5_2_7"/>
<dbReference type="PANTHER" id="PTHR43537">
    <property type="entry name" value="TRANSCRIPTIONAL REGULATOR, GNTR FAMILY"/>
    <property type="match status" value="1"/>
</dbReference>
<dbReference type="EMBL" id="AM180252">
    <property type="protein sequence ID" value="CAJ54660.1"/>
    <property type="molecule type" value="Genomic_DNA"/>
</dbReference>
<dbReference type="GO" id="GO:0003677">
    <property type="term" value="F:DNA binding"/>
    <property type="evidence" value="ECO:0007669"/>
    <property type="project" value="UniProtKB-KW"/>
</dbReference>
<evidence type="ECO:0000313" key="5">
    <source>
        <dbReference type="EMBL" id="CAJ54660.1"/>
    </source>
</evidence>
<dbReference type="AlphaFoldDB" id="Q1MQR7"/>
<keyword evidence="1" id="KW-0805">Transcription regulation</keyword>
<keyword evidence="3" id="KW-0804">Transcription</keyword>
<dbReference type="InterPro" id="IPR036388">
    <property type="entry name" value="WH-like_DNA-bd_sf"/>
</dbReference>
<dbReference type="SUPFAM" id="SSF48008">
    <property type="entry name" value="GntR ligand-binding domain-like"/>
    <property type="match status" value="1"/>
</dbReference>
<dbReference type="InterPro" id="IPR011711">
    <property type="entry name" value="GntR_C"/>
</dbReference>
<dbReference type="Gene3D" id="1.10.10.10">
    <property type="entry name" value="Winged helix-like DNA-binding domain superfamily/Winged helix DNA-binding domain"/>
    <property type="match status" value="1"/>
</dbReference>
<dbReference type="InterPro" id="IPR036390">
    <property type="entry name" value="WH_DNA-bd_sf"/>
</dbReference>
<evidence type="ECO:0000256" key="3">
    <source>
        <dbReference type="ARBA" id="ARBA00023163"/>
    </source>
</evidence>
<evidence type="ECO:0000259" key="4">
    <source>
        <dbReference type="PROSITE" id="PS50949"/>
    </source>
</evidence>